<sequence length="234" mass="26582">MKFKIDQSVANLFPSIKVGILIAEGIENSTTDTDISLLLDEEQENCKSQFISEQISSIPKIRDWREAYRKFGFKPSSYRSSIEALIRRVLKGKNLPSINPIVDLYNLISIKYLIPIGADDLDKIEGIINLTIAEGNETFLKLGSDVPETAQKGEVIYRDDKEVLCRCWNYRECEKSKITEATKNVCLVFEGLESTAKEEILKSISDLKELISKYCRGGFKEYYLDKSTLEAISK</sequence>
<dbReference type="PANTHER" id="PTHR39209">
    <property type="match status" value="1"/>
</dbReference>
<dbReference type="EMBL" id="LAZR01010414">
    <property type="protein sequence ID" value="KKM67070.1"/>
    <property type="molecule type" value="Genomic_DNA"/>
</dbReference>
<dbReference type="PANTHER" id="PTHR39209:SF2">
    <property type="entry name" value="CYTOPLASMIC PROTEIN"/>
    <property type="match status" value="1"/>
</dbReference>
<dbReference type="InterPro" id="IPR005146">
    <property type="entry name" value="B3/B4_tRNA-bd"/>
</dbReference>
<dbReference type="GO" id="GO:0003723">
    <property type="term" value="F:RNA binding"/>
    <property type="evidence" value="ECO:0007669"/>
    <property type="project" value="InterPro"/>
</dbReference>
<protein>
    <recommendedName>
        <fullName evidence="1">B3/B4 tRNA-binding domain-containing protein</fullName>
    </recommendedName>
</protein>
<dbReference type="Gene3D" id="3.50.40.10">
    <property type="entry name" value="Phenylalanyl-trna Synthetase, Chain B, domain 3"/>
    <property type="match status" value="1"/>
</dbReference>
<dbReference type="InterPro" id="IPR020825">
    <property type="entry name" value="Phe-tRNA_synthase-like_B3/B4"/>
</dbReference>
<reference evidence="2" key="1">
    <citation type="journal article" date="2015" name="Nature">
        <title>Complex archaea that bridge the gap between prokaryotes and eukaryotes.</title>
        <authorList>
            <person name="Spang A."/>
            <person name="Saw J.H."/>
            <person name="Jorgensen S.L."/>
            <person name="Zaremba-Niedzwiedzka K."/>
            <person name="Martijn J."/>
            <person name="Lind A.E."/>
            <person name="van Eijk R."/>
            <person name="Schleper C."/>
            <person name="Guy L."/>
            <person name="Ettema T.J."/>
        </authorList>
    </citation>
    <scope>NUCLEOTIDE SEQUENCE</scope>
</reference>
<dbReference type="SUPFAM" id="SSF56037">
    <property type="entry name" value="PheT/TilS domain"/>
    <property type="match status" value="1"/>
</dbReference>
<gene>
    <name evidence="2" type="ORF">LCGC14_1474830</name>
</gene>
<dbReference type="GO" id="GO:0004826">
    <property type="term" value="F:phenylalanine-tRNA ligase activity"/>
    <property type="evidence" value="ECO:0007669"/>
    <property type="project" value="InterPro"/>
</dbReference>
<dbReference type="Pfam" id="PF03483">
    <property type="entry name" value="B3_4"/>
    <property type="match status" value="1"/>
</dbReference>
<accession>A0A0F9LRQ9</accession>
<comment type="caution">
    <text evidence="2">The sequence shown here is derived from an EMBL/GenBank/DDBJ whole genome shotgun (WGS) entry which is preliminary data.</text>
</comment>
<feature type="domain" description="B3/B4 tRNA-binding" evidence="1">
    <location>
        <begin position="62"/>
        <end position="216"/>
    </location>
</feature>
<dbReference type="AlphaFoldDB" id="A0A0F9LRQ9"/>
<dbReference type="SMART" id="SM00873">
    <property type="entry name" value="B3_4"/>
    <property type="match status" value="1"/>
</dbReference>
<evidence type="ECO:0000313" key="2">
    <source>
        <dbReference type="EMBL" id="KKM67070.1"/>
    </source>
</evidence>
<organism evidence="2">
    <name type="scientific">marine sediment metagenome</name>
    <dbReference type="NCBI Taxonomy" id="412755"/>
    <lineage>
        <taxon>unclassified sequences</taxon>
        <taxon>metagenomes</taxon>
        <taxon>ecological metagenomes</taxon>
    </lineage>
</organism>
<proteinExistence type="predicted"/>
<name>A0A0F9LRQ9_9ZZZZ</name>
<evidence type="ECO:0000259" key="1">
    <source>
        <dbReference type="SMART" id="SM00873"/>
    </source>
</evidence>